<dbReference type="Pfam" id="PF13279">
    <property type="entry name" value="4HBT_2"/>
    <property type="match status" value="1"/>
</dbReference>
<dbReference type="SUPFAM" id="SSF54637">
    <property type="entry name" value="Thioesterase/thiol ester dehydrase-isomerase"/>
    <property type="match status" value="1"/>
</dbReference>
<gene>
    <name evidence="3" type="ORF">G3N55_03130</name>
</gene>
<comment type="similarity">
    <text evidence="1">Belongs to the 4-hydroxybenzoyl-CoA thioesterase family.</text>
</comment>
<dbReference type="AlphaFoldDB" id="A0A6N9TTL5"/>
<sequence>MTAAARNRGGPTPDLALREPVHRHSYRVIYGDTDAAGVVYYGNYLRLLEMGRTEYFRHRFGLSYRQLGEEGILLPATEVYCRYKASARYDDDLVIATSLARHTRVTLRFHYEITREADGRLLAAAFTTHAAVDRNGRLTSLPEALRRCLEVGTPATGRPGGKEAPPSR</sequence>
<dbReference type="EMBL" id="JAAGRR010000020">
    <property type="protein sequence ID" value="NDY41846.1"/>
    <property type="molecule type" value="Genomic_DNA"/>
</dbReference>
<dbReference type="NCBIfam" id="TIGR00051">
    <property type="entry name" value="YbgC/FadM family acyl-CoA thioesterase"/>
    <property type="match status" value="1"/>
</dbReference>
<dbReference type="Proteomes" id="UP000469346">
    <property type="component" value="Unassembled WGS sequence"/>
</dbReference>
<accession>A0A6N9TTL5</accession>
<evidence type="ECO:0000256" key="2">
    <source>
        <dbReference type="ARBA" id="ARBA00022801"/>
    </source>
</evidence>
<dbReference type="PANTHER" id="PTHR31793:SF27">
    <property type="entry name" value="NOVEL THIOESTERASE SUPERFAMILY DOMAIN AND SAPOSIN A-TYPE DOMAIN CONTAINING PROTEIN (0610012H03RIK)"/>
    <property type="match status" value="1"/>
</dbReference>
<dbReference type="GO" id="GO:0047617">
    <property type="term" value="F:fatty acyl-CoA hydrolase activity"/>
    <property type="evidence" value="ECO:0007669"/>
    <property type="project" value="TreeGrafter"/>
</dbReference>
<reference evidence="3 4" key="1">
    <citation type="submission" date="2020-02" db="EMBL/GenBank/DDBJ databases">
        <title>Comparative genomics of sulfur disproportionating microorganisms.</title>
        <authorList>
            <person name="Ward L.M."/>
            <person name="Bertran E."/>
            <person name="Johnston D.T."/>
        </authorList>
    </citation>
    <scope>NUCLEOTIDE SEQUENCE [LARGE SCALE GENOMIC DNA]</scope>
    <source>
        <strain evidence="3 4">DSM 100025</strain>
    </source>
</reference>
<dbReference type="CDD" id="cd00586">
    <property type="entry name" value="4HBT"/>
    <property type="match status" value="1"/>
</dbReference>
<dbReference type="RefSeq" id="WP_163297999.1">
    <property type="nucleotide sequence ID" value="NZ_JAAGRR010000020.1"/>
</dbReference>
<dbReference type="InterPro" id="IPR029069">
    <property type="entry name" value="HotDog_dom_sf"/>
</dbReference>
<evidence type="ECO:0000313" key="4">
    <source>
        <dbReference type="Proteomes" id="UP000469346"/>
    </source>
</evidence>
<dbReference type="Gene3D" id="3.10.129.10">
    <property type="entry name" value="Hotdog Thioesterase"/>
    <property type="match status" value="1"/>
</dbReference>
<keyword evidence="2" id="KW-0378">Hydrolase</keyword>
<dbReference type="PANTHER" id="PTHR31793">
    <property type="entry name" value="4-HYDROXYBENZOYL-COA THIOESTERASE FAMILY MEMBER"/>
    <property type="match status" value="1"/>
</dbReference>
<dbReference type="InterPro" id="IPR006684">
    <property type="entry name" value="YbgC/YbaW"/>
</dbReference>
<keyword evidence="4" id="KW-1185">Reference proteome</keyword>
<proteinExistence type="inferred from homology"/>
<evidence type="ECO:0000256" key="1">
    <source>
        <dbReference type="ARBA" id="ARBA00005953"/>
    </source>
</evidence>
<evidence type="ECO:0000313" key="3">
    <source>
        <dbReference type="EMBL" id="NDY41846.1"/>
    </source>
</evidence>
<dbReference type="InterPro" id="IPR050563">
    <property type="entry name" value="4-hydroxybenzoyl-CoA_TE"/>
</dbReference>
<protein>
    <submittedName>
        <fullName evidence="3">Acyl-CoA thioesterase</fullName>
    </submittedName>
</protein>
<name>A0A6N9TTL5_DISTH</name>
<comment type="caution">
    <text evidence="3">The sequence shown here is derived from an EMBL/GenBank/DDBJ whole genome shotgun (WGS) entry which is preliminary data.</text>
</comment>
<organism evidence="3 4">
    <name type="scientific">Dissulfurirhabdus thermomarina</name>
    <dbReference type="NCBI Taxonomy" id="1765737"/>
    <lineage>
        <taxon>Bacteria</taxon>
        <taxon>Deltaproteobacteria</taxon>
        <taxon>Dissulfurirhabdaceae</taxon>
        <taxon>Dissulfurirhabdus</taxon>
    </lineage>
</organism>